<accession>A0ABQ3AQB5</accession>
<proteinExistence type="predicted"/>
<name>A0ABQ3AQB5_9GAMM</name>
<sequence>MASSNGDRLARYRSKRDFNRTSEPDSGKAPKDQRFVIQKHDASSLHYDLRLEIDGVLVSWAVPKGPSTDPSDKRLAIQTEDHPLDYADFEGCIPEGEYGAGTVMVWERGSYRNLRSGKDDKPMSMSASLADGLIEVWLEGEKLNGGYALKRIRDGRKPQWLLIKMDDEGAGARRNPVSTEPDSVKSGRTIAQIAREENQGDD</sequence>
<keyword evidence="4" id="KW-1185">Reference proteome</keyword>
<gene>
    <name evidence="3" type="ORF">GCM10007071_08990</name>
</gene>
<organism evidence="3 4">
    <name type="scientific">Marinobacter zhanjiangensis</name>
    <dbReference type="NCBI Taxonomy" id="578215"/>
    <lineage>
        <taxon>Bacteria</taxon>
        <taxon>Pseudomonadati</taxon>
        <taxon>Pseudomonadota</taxon>
        <taxon>Gammaproteobacteria</taxon>
        <taxon>Pseudomonadales</taxon>
        <taxon>Marinobacteraceae</taxon>
        <taxon>Marinobacter</taxon>
    </lineage>
</organism>
<dbReference type="RefSeq" id="WP_189573458.1">
    <property type="nucleotide sequence ID" value="NZ_BMXV01000002.1"/>
</dbReference>
<reference evidence="4" key="1">
    <citation type="journal article" date="2019" name="Int. J. Syst. Evol. Microbiol.">
        <title>The Global Catalogue of Microorganisms (GCM) 10K type strain sequencing project: providing services to taxonomists for standard genome sequencing and annotation.</title>
        <authorList>
            <consortium name="The Broad Institute Genomics Platform"/>
            <consortium name="The Broad Institute Genome Sequencing Center for Infectious Disease"/>
            <person name="Wu L."/>
            <person name="Ma J."/>
        </authorList>
    </citation>
    <scope>NUCLEOTIDE SEQUENCE [LARGE SCALE GENOMIC DNA]</scope>
    <source>
        <strain evidence="4">KCTC 22280</strain>
    </source>
</reference>
<feature type="region of interest" description="Disordered" evidence="1">
    <location>
        <begin position="167"/>
        <end position="202"/>
    </location>
</feature>
<dbReference type="InterPro" id="IPR014144">
    <property type="entry name" value="LigD_PE_domain"/>
</dbReference>
<evidence type="ECO:0000313" key="3">
    <source>
        <dbReference type="EMBL" id="GGY64520.1"/>
    </source>
</evidence>
<evidence type="ECO:0000259" key="2">
    <source>
        <dbReference type="Pfam" id="PF13298"/>
    </source>
</evidence>
<dbReference type="PANTHER" id="PTHR39465">
    <property type="entry name" value="DNA LIGASE D, 3'-PHOSPHOESTERASE DOMAIN"/>
    <property type="match status" value="1"/>
</dbReference>
<dbReference type="EMBL" id="BMXV01000002">
    <property type="protein sequence ID" value="GGY64520.1"/>
    <property type="molecule type" value="Genomic_DNA"/>
</dbReference>
<feature type="domain" description="DNA ligase D 3'-phosphoesterase" evidence="2">
    <location>
        <begin position="38"/>
        <end position="151"/>
    </location>
</feature>
<comment type="caution">
    <text evidence="3">The sequence shown here is derived from an EMBL/GenBank/DDBJ whole genome shotgun (WGS) entry which is preliminary data.</text>
</comment>
<dbReference type="Proteomes" id="UP000601597">
    <property type="component" value="Unassembled WGS sequence"/>
</dbReference>
<protein>
    <recommendedName>
        <fullName evidence="2">DNA ligase D 3'-phosphoesterase domain-containing protein</fullName>
    </recommendedName>
</protein>
<feature type="compositionally biased region" description="Basic and acidic residues" evidence="1">
    <location>
        <begin position="15"/>
        <end position="34"/>
    </location>
</feature>
<evidence type="ECO:0000313" key="4">
    <source>
        <dbReference type="Proteomes" id="UP000601597"/>
    </source>
</evidence>
<dbReference type="Pfam" id="PF13298">
    <property type="entry name" value="LigD_N"/>
    <property type="match status" value="1"/>
</dbReference>
<feature type="region of interest" description="Disordered" evidence="1">
    <location>
        <begin position="1"/>
        <end position="34"/>
    </location>
</feature>
<dbReference type="PANTHER" id="PTHR39465:SF1">
    <property type="entry name" value="DNA LIGASE D 3'-PHOSPHOESTERASE DOMAIN-CONTAINING PROTEIN"/>
    <property type="match status" value="1"/>
</dbReference>
<dbReference type="NCBIfam" id="TIGR02777">
    <property type="entry name" value="LigD_PE_dom"/>
    <property type="match status" value="1"/>
</dbReference>
<evidence type="ECO:0000256" key="1">
    <source>
        <dbReference type="SAM" id="MobiDB-lite"/>
    </source>
</evidence>